<feature type="region of interest" description="Disordered" evidence="1">
    <location>
        <begin position="20"/>
        <end position="42"/>
    </location>
</feature>
<evidence type="ECO:0000313" key="3">
    <source>
        <dbReference type="EMBL" id="CAJ1408481.1"/>
    </source>
</evidence>
<proteinExistence type="predicted"/>
<keyword evidence="4" id="KW-1185">Reference proteome</keyword>
<feature type="transmembrane region" description="Helical" evidence="2">
    <location>
        <begin position="200"/>
        <end position="220"/>
    </location>
</feature>
<protein>
    <submittedName>
        <fullName evidence="3">Uncharacterized protein</fullName>
    </submittedName>
</protein>
<feature type="transmembrane region" description="Helical" evidence="2">
    <location>
        <begin position="135"/>
        <end position="156"/>
    </location>
</feature>
<accession>A0AA36JNT6</accession>
<feature type="transmembrane region" description="Helical" evidence="2">
    <location>
        <begin position="226"/>
        <end position="247"/>
    </location>
</feature>
<comment type="caution">
    <text evidence="3">The sequence shown here is derived from an EMBL/GenBank/DDBJ whole genome shotgun (WGS) entry which is preliminary data.</text>
</comment>
<evidence type="ECO:0000256" key="2">
    <source>
        <dbReference type="SAM" id="Phobius"/>
    </source>
</evidence>
<dbReference type="AlphaFoldDB" id="A0AA36JNT6"/>
<feature type="transmembrane region" description="Helical" evidence="2">
    <location>
        <begin position="85"/>
        <end position="104"/>
    </location>
</feature>
<feature type="transmembrane region" description="Helical" evidence="2">
    <location>
        <begin position="162"/>
        <end position="179"/>
    </location>
</feature>
<sequence>MRHRIPLGARPMRPRTMCRRAARSSPIVAPKSAPPPPPPPPCAQQHAFNGTCAVSTQCAPFLPNSLQGIAVAKGNPPFELGVPEMPILILCGTIIAVPIVYSMATRTYFMLAVEIAVSAGDFASDLLNSFENDYFNMYMCVASFAITFGAGVITIFVHYGGGLVFTLVTTFNKVAWITYDRLRDHGVHQVFEVHHSADKFLVNIFATALMGLATPLLFFIAGPTIAGLQICSVFCLGAILHSLRLLLVREVQEAYGGLLGVSTEKTSTKKEEPVNPASYHQIIVLELLTEALPSTALTLLNYVLMRRSFMVEQLSPVAMGSLAFSGYLLFRAGYKYCFHLIYLGNALKDIPLPYKPAVESYVELTANEAMAAGEAAVGVSTAAVALVATAP</sequence>
<gene>
    <name evidence="3" type="ORF">EVOR1521_LOCUS29883</name>
</gene>
<name>A0AA36JNT6_9DINO</name>
<dbReference type="EMBL" id="CAUJNA010003723">
    <property type="protein sequence ID" value="CAJ1408481.1"/>
    <property type="molecule type" value="Genomic_DNA"/>
</dbReference>
<keyword evidence="2" id="KW-0472">Membrane</keyword>
<evidence type="ECO:0000313" key="4">
    <source>
        <dbReference type="Proteomes" id="UP001178507"/>
    </source>
</evidence>
<feature type="compositionally biased region" description="Pro residues" evidence="1">
    <location>
        <begin position="32"/>
        <end position="42"/>
    </location>
</feature>
<keyword evidence="2" id="KW-1133">Transmembrane helix</keyword>
<dbReference type="Proteomes" id="UP001178507">
    <property type="component" value="Unassembled WGS sequence"/>
</dbReference>
<reference evidence="3" key="1">
    <citation type="submission" date="2023-08" db="EMBL/GenBank/DDBJ databases">
        <authorList>
            <person name="Chen Y."/>
            <person name="Shah S."/>
            <person name="Dougan E. K."/>
            <person name="Thang M."/>
            <person name="Chan C."/>
        </authorList>
    </citation>
    <scope>NUCLEOTIDE SEQUENCE</scope>
</reference>
<keyword evidence="2" id="KW-0812">Transmembrane</keyword>
<evidence type="ECO:0000256" key="1">
    <source>
        <dbReference type="SAM" id="MobiDB-lite"/>
    </source>
</evidence>
<organism evidence="3 4">
    <name type="scientific">Effrenium voratum</name>
    <dbReference type="NCBI Taxonomy" id="2562239"/>
    <lineage>
        <taxon>Eukaryota</taxon>
        <taxon>Sar</taxon>
        <taxon>Alveolata</taxon>
        <taxon>Dinophyceae</taxon>
        <taxon>Suessiales</taxon>
        <taxon>Symbiodiniaceae</taxon>
        <taxon>Effrenium</taxon>
    </lineage>
</organism>